<evidence type="ECO:0000313" key="1">
    <source>
        <dbReference type="EMBL" id="GAJ18080.1"/>
    </source>
</evidence>
<dbReference type="AlphaFoldDB" id="X1VZ98"/>
<comment type="caution">
    <text evidence="1">The sequence shown here is derived from an EMBL/GenBank/DDBJ whole genome shotgun (WGS) entry which is preliminary data.</text>
</comment>
<dbReference type="EMBL" id="BARW01041789">
    <property type="protein sequence ID" value="GAJ18080.1"/>
    <property type="molecule type" value="Genomic_DNA"/>
</dbReference>
<protein>
    <submittedName>
        <fullName evidence="1">Uncharacterized protein</fullName>
    </submittedName>
</protein>
<accession>X1VZ98</accession>
<feature type="non-terminal residue" evidence="1">
    <location>
        <position position="85"/>
    </location>
</feature>
<reference evidence="1" key="1">
    <citation type="journal article" date="2014" name="Front. Microbiol.">
        <title>High frequency of phylogenetically diverse reductive dehalogenase-homologous genes in deep subseafloor sedimentary metagenomes.</title>
        <authorList>
            <person name="Kawai M."/>
            <person name="Futagami T."/>
            <person name="Toyoda A."/>
            <person name="Takaki Y."/>
            <person name="Nishi S."/>
            <person name="Hori S."/>
            <person name="Arai W."/>
            <person name="Tsubouchi T."/>
            <person name="Morono Y."/>
            <person name="Uchiyama I."/>
            <person name="Ito T."/>
            <person name="Fujiyama A."/>
            <person name="Inagaki F."/>
            <person name="Takami H."/>
        </authorList>
    </citation>
    <scope>NUCLEOTIDE SEQUENCE</scope>
    <source>
        <strain evidence="1">Expedition CK06-06</strain>
    </source>
</reference>
<organism evidence="1">
    <name type="scientific">marine sediment metagenome</name>
    <dbReference type="NCBI Taxonomy" id="412755"/>
    <lineage>
        <taxon>unclassified sequences</taxon>
        <taxon>metagenomes</taxon>
        <taxon>ecological metagenomes</taxon>
    </lineage>
</organism>
<proteinExistence type="predicted"/>
<feature type="non-terminal residue" evidence="1">
    <location>
        <position position="1"/>
    </location>
</feature>
<gene>
    <name evidence="1" type="ORF">S12H4_62354</name>
</gene>
<sequence>EQEAEAIREWQAALDMAARLGVTTVHLPPGNFDMFQKFREMGKLTLRAYVGQRLDGLTEDMLEKYAALLEKYPLEDDWIRFGFLK</sequence>
<name>X1VZ98_9ZZZZ</name>